<dbReference type="SUPFAM" id="SSF81296">
    <property type="entry name" value="E set domains"/>
    <property type="match status" value="1"/>
</dbReference>
<organism evidence="1 2">
    <name type="scientific">Hydra vulgaris</name>
    <name type="common">Hydra</name>
    <name type="synonym">Hydra attenuata</name>
    <dbReference type="NCBI Taxonomy" id="6087"/>
    <lineage>
        <taxon>Eukaryota</taxon>
        <taxon>Metazoa</taxon>
        <taxon>Cnidaria</taxon>
        <taxon>Hydrozoa</taxon>
        <taxon>Hydroidolina</taxon>
        <taxon>Anthoathecata</taxon>
        <taxon>Aplanulata</taxon>
        <taxon>Hydridae</taxon>
        <taxon>Hydra</taxon>
    </lineage>
</organism>
<dbReference type="PANTHER" id="PTHR16165">
    <property type="entry name" value="NXPE FAMILY MEMBER"/>
    <property type="match status" value="1"/>
</dbReference>
<dbReference type="Gene3D" id="3.40.50.1110">
    <property type="entry name" value="SGNH hydrolase"/>
    <property type="match status" value="1"/>
</dbReference>
<evidence type="ECO:0000313" key="1">
    <source>
        <dbReference type="Proteomes" id="UP001652625"/>
    </source>
</evidence>
<dbReference type="InterPro" id="IPR014756">
    <property type="entry name" value="Ig_E-set"/>
</dbReference>
<name>A0ABM4CVR6_HYDVU</name>
<protein>
    <submittedName>
        <fullName evidence="2">Uncharacterized protein LOC101240934</fullName>
    </submittedName>
</protein>
<dbReference type="InterPro" id="IPR036514">
    <property type="entry name" value="SGNH_hydro_sf"/>
</dbReference>
<keyword evidence="1" id="KW-1185">Reference proteome</keyword>
<dbReference type="Gene3D" id="2.60.40.10">
    <property type="entry name" value="Immunoglobulins"/>
    <property type="match status" value="1"/>
</dbReference>
<sequence>MAMHLIKSLFSGTLVACSLIWLIIQHLFVPQELLKRWLVERSQDKVDFLQLERDWCRVRSKAFTWREMIESCQEKSLFLLDPRYSSSSQLSRVGQVTIRPAGEHTLIRIDTYTKYGVLKSFGGDSFRVSFYGADVVSAAVFDLKNGSYEALALLLTPGEYRVDIFLEYTQCNGFKDPPTDWYLKAHCSRNSSNTIVPDYISSSQTKYINELVSPGFRINVPETRYNLEELQMVVRKSECGFSCKKIWDGYGVWSKDGSTWKPYKKLASASLKEKKEKQRQKWNILWIYGDSISYYFHYRLQKTHLCKKVFNICGNTYNWIYPKTLYEMRHFCEDFEVDVGKILKFFRDVILNKKMDKDSVLIFNLGAHFVKNTSFRKYKEIIDGLIEELHHFKGRAIWKSTTAIHQQDKSGNEVMGAFRRYLTNQRVQLFNAYANAAICNADHDLLDIHPLTASYPGGTKDGVHYLPNASVPIENLLNEYFSK</sequence>
<dbReference type="InterPro" id="IPR013783">
    <property type="entry name" value="Ig-like_fold"/>
</dbReference>
<dbReference type="Proteomes" id="UP001652625">
    <property type="component" value="Chromosome 11"/>
</dbReference>
<reference evidence="2" key="1">
    <citation type="submission" date="2025-08" db="UniProtKB">
        <authorList>
            <consortium name="RefSeq"/>
        </authorList>
    </citation>
    <scope>IDENTIFICATION</scope>
</reference>
<dbReference type="PANTHER" id="PTHR16165:SF5">
    <property type="entry name" value="NXPE FAMILY MEMBER 3"/>
    <property type="match status" value="1"/>
</dbReference>
<gene>
    <name evidence="2" type="primary">LOC101240934</name>
</gene>
<dbReference type="GeneID" id="101240934"/>
<evidence type="ECO:0000313" key="2">
    <source>
        <dbReference type="RefSeq" id="XP_065666023.1"/>
    </source>
</evidence>
<accession>A0ABM4CVR6</accession>
<dbReference type="RefSeq" id="XP_065666023.1">
    <property type="nucleotide sequence ID" value="XM_065809951.1"/>
</dbReference>
<proteinExistence type="predicted"/>